<name>A0A453QUB7_AEGTS</name>
<evidence type="ECO:0000313" key="3">
    <source>
        <dbReference type="Proteomes" id="UP000015105"/>
    </source>
</evidence>
<dbReference type="Proteomes" id="UP000015105">
    <property type="component" value="Chromosome 7D"/>
</dbReference>
<reference evidence="3" key="1">
    <citation type="journal article" date="2014" name="Science">
        <title>Ancient hybridizations among the ancestral genomes of bread wheat.</title>
        <authorList>
            <consortium name="International Wheat Genome Sequencing Consortium,"/>
            <person name="Marcussen T."/>
            <person name="Sandve S.R."/>
            <person name="Heier L."/>
            <person name="Spannagl M."/>
            <person name="Pfeifer M."/>
            <person name="Jakobsen K.S."/>
            <person name="Wulff B.B."/>
            <person name="Steuernagel B."/>
            <person name="Mayer K.F."/>
            <person name="Olsen O.A."/>
        </authorList>
    </citation>
    <scope>NUCLEOTIDE SEQUENCE [LARGE SCALE GENOMIC DNA]</scope>
    <source>
        <strain evidence="3">cv. AL8/78</strain>
    </source>
</reference>
<organism evidence="2 3">
    <name type="scientific">Aegilops tauschii subsp. strangulata</name>
    <name type="common">Goatgrass</name>
    <dbReference type="NCBI Taxonomy" id="200361"/>
    <lineage>
        <taxon>Eukaryota</taxon>
        <taxon>Viridiplantae</taxon>
        <taxon>Streptophyta</taxon>
        <taxon>Embryophyta</taxon>
        <taxon>Tracheophyta</taxon>
        <taxon>Spermatophyta</taxon>
        <taxon>Magnoliopsida</taxon>
        <taxon>Liliopsida</taxon>
        <taxon>Poales</taxon>
        <taxon>Poaceae</taxon>
        <taxon>BOP clade</taxon>
        <taxon>Pooideae</taxon>
        <taxon>Triticodae</taxon>
        <taxon>Triticeae</taxon>
        <taxon>Triticinae</taxon>
        <taxon>Aegilops</taxon>
    </lineage>
</organism>
<dbReference type="EnsemblPlants" id="AET7Gv20322800.1">
    <property type="protein sequence ID" value="AET7Gv20322800.1"/>
    <property type="gene ID" value="AET7Gv20322800"/>
</dbReference>
<reference evidence="2" key="5">
    <citation type="journal article" date="2021" name="G3 (Bethesda)">
        <title>Aegilops tauschii genome assembly Aet v5.0 features greater sequence contiguity and improved annotation.</title>
        <authorList>
            <person name="Wang L."/>
            <person name="Zhu T."/>
            <person name="Rodriguez J.C."/>
            <person name="Deal K.R."/>
            <person name="Dubcovsky J."/>
            <person name="McGuire P.E."/>
            <person name="Lux T."/>
            <person name="Spannagl M."/>
            <person name="Mayer K.F.X."/>
            <person name="Baldrich P."/>
            <person name="Meyers B.C."/>
            <person name="Huo N."/>
            <person name="Gu Y.Q."/>
            <person name="Zhou H."/>
            <person name="Devos K.M."/>
            <person name="Bennetzen J.L."/>
            <person name="Unver T."/>
            <person name="Budak H."/>
            <person name="Gulick P.J."/>
            <person name="Galiba G."/>
            <person name="Kalapos B."/>
            <person name="Nelson D.R."/>
            <person name="Li P."/>
            <person name="You F.M."/>
            <person name="Luo M.C."/>
            <person name="Dvorak J."/>
        </authorList>
    </citation>
    <scope>NUCLEOTIDE SEQUENCE [LARGE SCALE GENOMIC DNA]</scope>
    <source>
        <strain evidence="2">cv. AL8/78</strain>
    </source>
</reference>
<sequence>QIYRLALERRLTSTPASVSVFHSRKRRRLNDARERQQWLVGNPSRAPAAPSTTNTPPVSLPPTPPPPPPPPPPTRRRPSTPRLPPVPVHHPPRPSEAWLARSPPRTSRVAPVSSPTQPAPCFHRPLRASRVVADARARTTT</sequence>
<feature type="region of interest" description="Disordered" evidence="1">
    <location>
        <begin position="22"/>
        <end position="141"/>
    </location>
</feature>
<evidence type="ECO:0000256" key="1">
    <source>
        <dbReference type="SAM" id="MobiDB-lite"/>
    </source>
</evidence>
<reference evidence="2" key="4">
    <citation type="submission" date="2019-03" db="UniProtKB">
        <authorList>
            <consortium name="EnsemblPlants"/>
        </authorList>
    </citation>
    <scope>IDENTIFICATION</scope>
</reference>
<reference evidence="3" key="2">
    <citation type="journal article" date="2017" name="Nat. Plants">
        <title>The Aegilops tauschii genome reveals multiple impacts of transposons.</title>
        <authorList>
            <person name="Zhao G."/>
            <person name="Zou C."/>
            <person name="Li K."/>
            <person name="Wang K."/>
            <person name="Li T."/>
            <person name="Gao L."/>
            <person name="Zhang X."/>
            <person name="Wang H."/>
            <person name="Yang Z."/>
            <person name="Liu X."/>
            <person name="Jiang W."/>
            <person name="Mao L."/>
            <person name="Kong X."/>
            <person name="Jiao Y."/>
            <person name="Jia J."/>
        </authorList>
    </citation>
    <scope>NUCLEOTIDE SEQUENCE [LARGE SCALE GENOMIC DNA]</scope>
    <source>
        <strain evidence="3">cv. AL8/78</strain>
    </source>
</reference>
<reference evidence="2" key="3">
    <citation type="journal article" date="2017" name="Nature">
        <title>Genome sequence of the progenitor of the wheat D genome Aegilops tauschii.</title>
        <authorList>
            <person name="Luo M.C."/>
            <person name="Gu Y.Q."/>
            <person name="Puiu D."/>
            <person name="Wang H."/>
            <person name="Twardziok S.O."/>
            <person name="Deal K.R."/>
            <person name="Huo N."/>
            <person name="Zhu T."/>
            <person name="Wang L."/>
            <person name="Wang Y."/>
            <person name="McGuire P.E."/>
            <person name="Liu S."/>
            <person name="Long H."/>
            <person name="Ramasamy R.K."/>
            <person name="Rodriguez J.C."/>
            <person name="Van S.L."/>
            <person name="Yuan L."/>
            <person name="Wang Z."/>
            <person name="Xia Z."/>
            <person name="Xiao L."/>
            <person name="Anderson O.D."/>
            <person name="Ouyang S."/>
            <person name="Liang Y."/>
            <person name="Zimin A.V."/>
            <person name="Pertea G."/>
            <person name="Qi P."/>
            <person name="Bennetzen J.L."/>
            <person name="Dai X."/>
            <person name="Dawson M.W."/>
            <person name="Muller H.G."/>
            <person name="Kugler K."/>
            <person name="Rivarola-Duarte L."/>
            <person name="Spannagl M."/>
            <person name="Mayer K.F.X."/>
            <person name="Lu F.H."/>
            <person name="Bevan M.W."/>
            <person name="Leroy P."/>
            <person name="Li P."/>
            <person name="You F.M."/>
            <person name="Sun Q."/>
            <person name="Liu Z."/>
            <person name="Lyons E."/>
            <person name="Wicker T."/>
            <person name="Salzberg S.L."/>
            <person name="Devos K.M."/>
            <person name="Dvorak J."/>
        </authorList>
    </citation>
    <scope>NUCLEOTIDE SEQUENCE [LARGE SCALE GENOMIC DNA]</scope>
    <source>
        <strain evidence="2">cv. AL8/78</strain>
    </source>
</reference>
<dbReference type="Gramene" id="AET7Gv20322800.1">
    <property type="protein sequence ID" value="AET7Gv20322800.1"/>
    <property type="gene ID" value="AET7Gv20322800"/>
</dbReference>
<feature type="compositionally biased region" description="Pro residues" evidence="1">
    <location>
        <begin position="58"/>
        <end position="73"/>
    </location>
</feature>
<keyword evidence="3" id="KW-1185">Reference proteome</keyword>
<evidence type="ECO:0000313" key="2">
    <source>
        <dbReference type="EnsemblPlants" id="AET7Gv20322800.1"/>
    </source>
</evidence>
<protein>
    <submittedName>
        <fullName evidence="2">Uncharacterized protein</fullName>
    </submittedName>
</protein>
<accession>A0A453QUB7</accession>
<proteinExistence type="predicted"/>
<dbReference type="AlphaFoldDB" id="A0A453QUB7"/>
<feature type="compositionally biased region" description="Low complexity" evidence="1">
    <location>
        <begin position="43"/>
        <end position="57"/>
    </location>
</feature>